<sequence length="107" mass="11719">MLAQKTRGSIVSITHTAARSSYCRHECLGCDAHRGRHPGDLDERRNGICQEWDPRAVAPGVVETPLHKDNPKDFLKTRSPMAGISSVDEIVDAVLFLTKAPAQPGRC</sequence>
<dbReference type="AlphaFoldDB" id="W6R840"/>
<dbReference type="InterPro" id="IPR036291">
    <property type="entry name" value="NAD(P)-bd_dom_sf"/>
</dbReference>
<organism evidence="1 2">
    <name type="scientific">Rhizobium favelukesii</name>
    <dbReference type="NCBI Taxonomy" id="348824"/>
    <lineage>
        <taxon>Bacteria</taxon>
        <taxon>Pseudomonadati</taxon>
        <taxon>Pseudomonadota</taxon>
        <taxon>Alphaproteobacteria</taxon>
        <taxon>Hyphomicrobiales</taxon>
        <taxon>Rhizobiaceae</taxon>
        <taxon>Rhizobium/Agrobacterium group</taxon>
        <taxon>Rhizobium</taxon>
    </lineage>
</organism>
<dbReference type="PRINTS" id="PR00081">
    <property type="entry name" value="GDHRDH"/>
</dbReference>
<dbReference type="InterPro" id="IPR002347">
    <property type="entry name" value="SDR_fam"/>
</dbReference>
<name>W6R840_9HYPH</name>
<gene>
    <name evidence="1" type="ORF">LPU83_0863</name>
</gene>
<evidence type="ECO:0000313" key="1">
    <source>
        <dbReference type="EMBL" id="CDM56540.1"/>
    </source>
</evidence>
<keyword evidence="2" id="KW-1185">Reference proteome</keyword>
<dbReference type="EC" id="1.1.1.100" evidence="1"/>
<dbReference type="HOGENOM" id="CLU_2207961_0_0_5"/>
<dbReference type="KEGG" id="rhl:LPU83_0863"/>
<dbReference type="PATRIC" id="fig|348824.6.peg.929"/>
<proteinExistence type="predicted"/>
<evidence type="ECO:0000313" key="2">
    <source>
        <dbReference type="Proteomes" id="UP000019443"/>
    </source>
</evidence>
<dbReference type="EMBL" id="HG916852">
    <property type="protein sequence ID" value="CDM56540.1"/>
    <property type="molecule type" value="Genomic_DNA"/>
</dbReference>
<dbReference type="eggNOG" id="COG1028">
    <property type="taxonomic scope" value="Bacteria"/>
</dbReference>
<accession>W6R840</accession>
<dbReference type="GO" id="GO:0004316">
    <property type="term" value="F:3-oxoacyl-[acyl-carrier-protein] reductase (NADPH) activity"/>
    <property type="evidence" value="ECO:0007669"/>
    <property type="project" value="UniProtKB-EC"/>
</dbReference>
<reference evidence="1" key="1">
    <citation type="submission" date="2013-11" db="EMBL/GenBank/DDBJ databases">
        <title>Draft genome sequence of the broad-host-range Rhizobium sp. LPU83 strain, a member of the low-genetic diversity Oregon-like Rhizobium sp. group.</title>
        <authorList>
            <person name="Wibberg D."/>
            <person name="Puehler A."/>
            <person name="Schlueter A."/>
        </authorList>
    </citation>
    <scope>NUCLEOTIDE SEQUENCE [LARGE SCALE GENOMIC DNA]</scope>
    <source>
        <strain evidence="1">LPU83</strain>
    </source>
</reference>
<dbReference type="Gene3D" id="3.40.50.720">
    <property type="entry name" value="NAD(P)-binding Rossmann-like Domain"/>
    <property type="match status" value="1"/>
</dbReference>
<protein>
    <submittedName>
        <fullName evidence="1">Short-chain dehydrogenase/reductase SDR</fullName>
        <ecNumber evidence="1">1.1.1.100</ecNumber>
    </submittedName>
</protein>
<keyword evidence="1" id="KW-0560">Oxidoreductase</keyword>
<dbReference type="SUPFAM" id="SSF51735">
    <property type="entry name" value="NAD(P)-binding Rossmann-fold domains"/>
    <property type="match status" value="1"/>
</dbReference>
<dbReference type="Proteomes" id="UP000019443">
    <property type="component" value="Chromosome"/>
</dbReference>